<dbReference type="AlphaFoldDB" id="A0A4U3MDP9"/>
<protein>
    <submittedName>
        <fullName evidence="5">Ornithine carbamoyltransferase</fullName>
    </submittedName>
</protein>
<evidence type="ECO:0000313" key="6">
    <source>
        <dbReference type="Proteomes" id="UP000308705"/>
    </source>
</evidence>
<keyword evidence="6" id="KW-1185">Reference proteome</keyword>
<dbReference type="PANTHER" id="PTHR45753">
    <property type="entry name" value="ORNITHINE CARBAMOYLTRANSFERASE, MITOCHONDRIAL"/>
    <property type="match status" value="1"/>
</dbReference>
<evidence type="ECO:0000259" key="4">
    <source>
        <dbReference type="Pfam" id="PF02729"/>
    </source>
</evidence>
<dbReference type="InterPro" id="IPR006130">
    <property type="entry name" value="Asp/Orn_carbamoylTrfase"/>
</dbReference>
<dbReference type="Pfam" id="PF00185">
    <property type="entry name" value="OTCace"/>
    <property type="match status" value="1"/>
</dbReference>
<dbReference type="OrthoDB" id="9802587at2"/>
<gene>
    <name evidence="5" type="ORF">FDA94_18995</name>
</gene>
<dbReference type="GO" id="GO:0016597">
    <property type="term" value="F:amino acid binding"/>
    <property type="evidence" value="ECO:0007669"/>
    <property type="project" value="InterPro"/>
</dbReference>
<comment type="caution">
    <text evidence="5">The sequence shown here is derived from an EMBL/GenBank/DDBJ whole genome shotgun (WGS) entry which is preliminary data.</text>
</comment>
<evidence type="ECO:0000256" key="1">
    <source>
        <dbReference type="ARBA" id="ARBA00022679"/>
    </source>
</evidence>
<keyword evidence="1 2" id="KW-0808">Transferase</keyword>
<dbReference type="RefSeq" id="WP_137248398.1">
    <property type="nucleotide sequence ID" value="NZ_SZQA01000017.1"/>
</dbReference>
<proteinExistence type="inferred from homology"/>
<feature type="domain" description="Aspartate/ornithine carbamoyltransferase carbamoyl-P binding" evidence="4">
    <location>
        <begin position="2"/>
        <end position="135"/>
    </location>
</feature>
<dbReference type="SUPFAM" id="SSF53671">
    <property type="entry name" value="Aspartate/ornithine carbamoyltransferase"/>
    <property type="match status" value="1"/>
</dbReference>
<dbReference type="InterPro" id="IPR006132">
    <property type="entry name" value="Asp/Orn_carbamoyltranf_P-bd"/>
</dbReference>
<dbReference type="InterPro" id="IPR002292">
    <property type="entry name" value="Orn/put_carbamltrans"/>
</dbReference>
<evidence type="ECO:0000256" key="2">
    <source>
        <dbReference type="RuleBase" id="RU003634"/>
    </source>
</evidence>
<dbReference type="Pfam" id="PF02729">
    <property type="entry name" value="OTCace_N"/>
    <property type="match status" value="1"/>
</dbReference>
<dbReference type="EMBL" id="SZQA01000017">
    <property type="protein sequence ID" value="TKK87201.1"/>
    <property type="molecule type" value="Genomic_DNA"/>
</dbReference>
<dbReference type="PRINTS" id="PR00102">
    <property type="entry name" value="OTCASE"/>
</dbReference>
<reference evidence="5 6" key="1">
    <citation type="submission" date="2019-04" db="EMBL/GenBank/DDBJ databases">
        <title>Herbidospora sp. NEAU-GS14.nov., a novel actinomycete isolated from soil.</title>
        <authorList>
            <person name="Han L."/>
        </authorList>
    </citation>
    <scope>NUCLEOTIDE SEQUENCE [LARGE SCALE GENOMIC DNA]</scope>
    <source>
        <strain evidence="5 6">NEAU-GS14</strain>
    </source>
</reference>
<accession>A0A4U3MDP9</accession>
<dbReference type="Proteomes" id="UP000308705">
    <property type="component" value="Unassembled WGS sequence"/>
</dbReference>
<feature type="domain" description="Aspartate/ornithine carbamoyltransferase Asp/Orn-binding" evidence="3">
    <location>
        <begin position="142"/>
        <end position="296"/>
    </location>
</feature>
<name>A0A4U3MDP9_9ACTN</name>
<dbReference type="GO" id="GO:0042450">
    <property type="term" value="P:L-arginine biosynthetic process via ornithine"/>
    <property type="evidence" value="ECO:0007669"/>
    <property type="project" value="TreeGrafter"/>
</dbReference>
<comment type="similarity">
    <text evidence="2">Belongs to the aspartate/ornithine carbamoyltransferase superfamily.</text>
</comment>
<dbReference type="PANTHER" id="PTHR45753:SF3">
    <property type="entry name" value="ORNITHINE TRANSCARBAMYLASE, MITOCHONDRIAL"/>
    <property type="match status" value="1"/>
</dbReference>
<dbReference type="GO" id="GO:0019240">
    <property type="term" value="P:citrulline biosynthetic process"/>
    <property type="evidence" value="ECO:0007669"/>
    <property type="project" value="TreeGrafter"/>
</dbReference>
<dbReference type="PROSITE" id="PS00097">
    <property type="entry name" value="CARBAMOYLTRANSFERASE"/>
    <property type="match status" value="1"/>
</dbReference>
<evidence type="ECO:0000313" key="5">
    <source>
        <dbReference type="EMBL" id="TKK87201.1"/>
    </source>
</evidence>
<dbReference type="GO" id="GO:0004585">
    <property type="term" value="F:ornithine carbamoyltransferase activity"/>
    <property type="evidence" value="ECO:0007669"/>
    <property type="project" value="UniProtKB-ARBA"/>
</dbReference>
<dbReference type="Gene3D" id="3.40.50.1370">
    <property type="entry name" value="Aspartate/ornithine carbamoyltransferase"/>
    <property type="match status" value="2"/>
</dbReference>
<evidence type="ECO:0000259" key="3">
    <source>
        <dbReference type="Pfam" id="PF00185"/>
    </source>
</evidence>
<organism evidence="5 6">
    <name type="scientific">Herbidospora galbida</name>
    <dbReference type="NCBI Taxonomy" id="2575442"/>
    <lineage>
        <taxon>Bacteria</taxon>
        <taxon>Bacillati</taxon>
        <taxon>Actinomycetota</taxon>
        <taxon>Actinomycetes</taxon>
        <taxon>Streptosporangiales</taxon>
        <taxon>Streptosporangiaceae</taxon>
        <taxon>Herbidospora</taxon>
    </lineage>
</organism>
<sequence length="299" mass="32270">MNLISLNDLTDAELEGIVRRGVDLAGNRAETLRGRVVGVYFSKTSTRTRTAFTVGALRLGARTISYGPGDLQLNTGETLEDTGRVMAGMLDALVARTAGPAAEMRALSAAGLPVVNAMSAEEHPTQGLADLTTLWSHFGRLEGLRVLYVGEGNNTAAALARALPRFPGVDLEFRTPPGYGLEPEVLDDLHSLAKRSGATVRERHDMTDLPGDRDVVYTTRWQTTGTSKPDPDWRTLFAPFQVTAEVLAACPEAVFMHDLPAHRGEEVTAEVLDGPRSIAFTQATCKLHSAMAVLEFVQK</sequence>
<dbReference type="PRINTS" id="PR00100">
    <property type="entry name" value="AOTCASE"/>
</dbReference>
<dbReference type="InterPro" id="IPR036901">
    <property type="entry name" value="Asp/Orn_carbamoylTrfase_sf"/>
</dbReference>
<dbReference type="InterPro" id="IPR006131">
    <property type="entry name" value="Asp_carbamoyltransf_Asp/Orn-bd"/>
</dbReference>